<feature type="compositionally biased region" description="Basic and acidic residues" evidence="1">
    <location>
        <begin position="1"/>
        <end position="17"/>
    </location>
</feature>
<dbReference type="GO" id="GO:0031412">
    <property type="term" value="P:gas vesicle organization"/>
    <property type="evidence" value="ECO:0007669"/>
    <property type="project" value="InterPro"/>
</dbReference>
<dbReference type="RefSeq" id="WP_092655058.1">
    <property type="nucleotide sequence ID" value="NZ_LT629732.1"/>
</dbReference>
<dbReference type="PIRSF" id="PIRSF028743">
    <property type="entry name" value="GvpO_protein"/>
    <property type="match status" value="1"/>
</dbReference>
<evidence type="ECO:0000313" key="2">
    <source>
        <dbReference type="EMBL" id="SDS79973.1"/>
    </source>
</evidence>
<evidence type="ECO:0000313" key="3">
    <source>
        <dbReference type="Proteomes" id="UP000198983"/>
    </source>
</evidence>
<protein>
    <submittedName>
        <fullName evidence="2">Gas vesicle synthesis protein GvpO</fullName>
    </submittedName>
</protein>
<name>A0A1H1V5J9_9ACTN</name>
<proteinExistence type="predicted"/>
<dbReference type="Pfam" id="PF05800">
    <property type="entry name" value="GvpO"/>
    <property type="match status" value="1"/>
</dbReference>
<feature type="region of interest" description="Disordered" evidence="1">
    <location>
        <begin position="1"/>
        <end position="24"/>
    </location>
</feature>
<keyword evidence="3" id="KW-1185">Reference proteome</keyword>
<evidence type="ECO:0000256" key="1">
    <source>
        <dbReference type="SAM" id="MobiDB-lite"/>
    </source>
</evidence>
<dbReference type="Proteomes" id="UP000198983">
    <property type="component" value="Chromosome I"/>
</dbReference>
<organism evidence="2 3">
    <name type="scientific">Actinopolymorpha singaporensis</name>
    <dbReference type="NCBI Taxonomy" id="117157"/>
    <lineage>
        <taxon>Bacteria</taxon>
        <taxon>Bacillati</taxon>
        <taxon>Actinomycetota</taxon>
        <taxon>Actinomycetes</taxon>
        <taxon>Propionibacteriales</taxon>
        <taxon>Actinopolymorphaceae</taxon>
        <taxon>Actinopolymorpha</taxon>
    </lineage>
</organism>
<dbReference type="OrthoDB" id="163447at2"/>
<gene>
    <name evidence="2" type="ORF">SAMN04489717_3915</name>
</gene>
<sequence>MTERQQSDADQPRERVPRAKKKPSMAKVIRGAVQQFGELTGKQADGVSGVRREGDGWSLLVDVVELERIPSTTTVIATYRLDVTADGELDGYERLRRYVRGSVDPS</sequence>
<dbReference type="STRING" id="117157.SAMN04489717_3915"/>
<accession>A0A1H1V5J9</accession>
<dbReference type="EMBL" id="LT629732">
    <property type="protein sequence ID" value="SDS79973.1"/>
    <property type="molecule type" value="Genomic_DNA"/>
</dbReference>
<dbReference type="AlphaFoldDB" id="A0A1H1V5J9"/>
<reference evidence="2 3" key="1">
    <citation type="submission" date="2016-10" db="EMBL/GenBank/DDBJ databases">
        <authorList>
            <person name="de Groot N.N."/>
        </authorList>
    </citation>
    <scope>NUCLEOTIDE SEQUENCE [LARGE SCALE GENOMIC DNA]</scope>
    <source>
        <strain evidence="2 3">DSM 22024</strain>
    </source>
</reference>
<dbReference type="InterPro" id="IPR008634">
    <property type="entry name" value="Gas-vesicle_GvpO"/>
</dbReference>